<name>A0A1L2JML8_9CREN</name>
<keyword evidence="3 6" id="KW-0694">RNA-binding</keyword>
<keyword evidence="4 6" id="KW-0689">Ribosomal protein</keyword>
<dbReference type="SUPFAM" id="SSF54189">
    <property type="entry name" value="Ribosomal proteins S24e, L23 and L15e"/>
    <property type="match status" value="1"/>
</dbReference>
<dbReference type="Gene3D" id="3.30.70.330">
    <property type="match status" value="1"/>
</dbReference>
<evidence type="ECO:0000256" key="1">
    <source>
        <dbReference type="ARBA" id="ARBA00006700"/>
    </source>
</evidence>
<dbReference type="NCBIfam" id="TIGR03636">
    <property type="entry name" value="uL23_arch"/>
    <property type="match status" value="1"/>
</dbReference>
<dbReference type="InterPro" id="IPR012678">
    <property type="entry name" value="Ribosomal_uL23/eL15/eS24_sf"/>
</dbReference>
<evidence type="ECO:0000313" key="8">
    <source>
        <dbReference type="EMBL" id="AOZ56072.1"/>
    </source>
</evidence>
<sequence>MEFDPYKILIRPVATEKAVRLLDTENKLIFIVDRRANKLMVKRAVEEAFNVKVVKVNVAITSRGEKKAFVKLSPEFKARDLASQLGIL</sequence>
<comment type="similarity">
    <text evidence="1 6 7">Belongs to the universal ribosomal protein uL23 family.</text>
</comment>
<dbReference type="Pfam" id="PF00276">
    <property type="entry name" value="Ribosomal_L23"/>
    <property type="match status" value="1"/>
</dbReference>
<dbReference type="PANTHER" id="PTHR11620">
    <property type="entry name" value="60S RIBOSOMAL PROTEIN L23A"/>
    <property type="match status" value="1"/>
</dbReference>
<proteinExistence type="inferred from homology"/>
<dbReference type="EMBL" id="KX764985">
    <property type="protein sequence ID" value="AOZ56072.1"/>
    <property type="molecule type" value="Genomic_DNA"/>
</dbReference>
<organism evidence="8">
    <name type="scientific">uncultured korarchaeote</name>
    <dbReference type="NCBI Taxonomy" id="161241"/>
    <lineage>
        <taxon>Archaea</taxon>
        <taxon>Thermoproteota</taxon>
        <taxon>environmental samples</taxon>
    </lineage>
</organism>
<gene>
    <name evidence="6" type="primary">rpl23</name>
</gene>
<dbReference type="InterPro" id="IPR013025">
    <property type="entry name" value="Ribosomal_uL23-like"/>
</dbReference>
<dbReference type="GO" id="GO:0003735">
    <property type="term" value="F:structural constituent of ribosome"/>
    <property type="evidence" value="ECO:0007669"/>
    <property type="project" value="UniProtKB-UniRule"/>
</dbReference>
<comment type="subunit">
    <text evidence="6">Part of the 50S ribosomal subunit. Contacts protein L29.</text>
</comment>
<dbReference type="PROSITE" id="PS00050">
    <property type="entry name" value="RIBOSOMAL_L23"/>
    <property type="match status" value="1"/>
</dbReference>
<dbReference type="InterPro" id="IPR012677">
    <property type="entry name" value="Nucleotide-bd_a/b_plait_sf"/>
</dbReference>
<dbReference type="GO" id="GO:0005840">
    <property type="term" value="C:ribosome"/>
    <property type="evidence" value="ECO:0007669"/>
    <property type="project" value="UniProtKB-UniRule"/>
</dbReference>
<evidence type="ECO:0000256" key="2">
    <source>
        <dbReference type="ARBA" id="ARBA00022730"/>
    </source>
</evidence>
<keyword evidence="5 6" id="KW-0687">Ribonucleoprotein</keyword>
<protein>
    <recommendedName>
        <fullName evidence="6">Large ribosomal subunit protein uL23</fullName>
    </recommendedName>
</protein>
<keyword evidence="2 6" id="KW-0699">rRNA-binding</keyword>
<evidence type="ECO:0000256" key="7">
    <source>
        <dbReference type="RuleBase" id="RU003934"/>
    </source>
</evidence>
<evidence type="ECO:0000256" key="3">
    <source>
        <dbReference type="ARBA" id="ARBA00022884"/>
    </source>
</evidence>
<dbReference type="GO" id="GO:0006412">
    <property type="term" value="P:translation"/>
    <property type="evidence" value="ECO:0007669"/>
    <property type="project" value="UniProtKB-UniRule"/>
</dbReference>
<dbReference type="InterPro" id="IPR001014">
    <property type="entry name" value="Ribosomal_uL23_CS"/>
</dbReference>
<dbReference type="AlphaFoldDB" id="A0A1L2JML8"/>
<dbReference type="GO" id="GO:1990904">
    <property type="term" value="C:ribonucleoprotein complex"/>
    <property type="evidence" value="ECO:0007669"/>
    <property type="project" value="UniProtKB-KW"/>
</dbReference>
<evidence type="ECO:0000256" key="5">
    <source>
        <dbReference type="ARBA" id="ARBA00023274"/>
    </source>
</evidence>
<dbReference type="InterPro" id="IPR019985">
    <property type="entry name" value="Ribosomal_uL23"/>
</dbReference>
<dbReference type="HAMAP" id="MF_01369_A">
    <property type="entry name" value="Ribosomal_uL23_A"/>
    <property type="match status" value="1"/>
</dbReference>
<dbReference type="GO" id="GO:0019843">
    <property type="term" value="F:rRNA binding"/>
    <property type="evidence" value="ECO:0007669"/>
    <property type="project" value="UniProtKB-UniRule"/>
</dbReference>
<accession>A0A1L2JML8</accession>
<evidence type="ECO:0000256" key="6">
    <source>
        <dbReference type="HAMAP-Rule" id="MF_01369"/>
    </source>
</evidence>
<comment type="function">
    <text evidence="6">Binds to 23S rRNA. One of the proteins that surrounds the polypeptide exit tunnel on the outside of the ribosome.</text>
</comment>
<reference evidence="8" key="1">
    <citation type="journal article" date="2017" name="Nature">
        <title>Metagenomic exploration of ASGARD archaea illuminates the origin of cellular complexity in eukaryotes.</title>
        <authorList>
            <person name="Zaremba-Niedzwiedzka K."/>
            <person name="Caceres E.F."/>
            <person name="Saw J.H.W."/>
            <person name="Backstrom D."/>
            <person name="Juzokaite L."/>
            <person name="Vancaester E."/>
            <person name="Seitz K.W."/>
            <person name="Anantharaman K."/>
            <person name="Starnawski P."/>
            <person name="Kjeldsen K.U."/>
            <person name="Stott M.B."/>
            <person name="Nunoura T."/>
            <person name="Banfield J.F."/>
            <person name="Schramm A."/>
            <person name="Baker B.J."/>
            <person name="Spang A."/>
            <person name="Ettema T.J.G."/>
        </authorList>
    </citation>
    <scope>NUCLEOTIDE SEQUENCE</scope>
    <source>
        <strain evidence="8">TIV_2</strain>
    </source>
</reference>
<dbReference type="FunFam" id="3.30.70.330:FF:000532">
    <property type="entry name" value="50S ribosomal protein L23"/>
    <property type="match status" value="1"/>
</dbReference>
<dbReference type="NCBIfam" id="NF011118">
    <property type="entry name" value="PRK14548.1"/>
    <property type="match status" value="1"/>
</dbReference>
<evidence type="ECO:0000256" key="4">
    <source>
        <dbReference type="ARBA" id="ARBA00022980"/>
    </source>
</evidence>